<feature type="compositionally biased region" description="Basic and acidic residues" evidence="1">
    <location>
        <begin position="30"/>
        <end position="41"/>
    </location>
</feature>
<sequence>MRPGGSKFIISRNVTFDETQMGMKCKDLEEIPETGVEKIQFEVEPSTDEREEEDQTLVPEES</sequence>
<dbReference type="EMBL" id="LXQA010348746">
    <property type="protein sequence ID" value="MCI45797.1"/>
    <property type="molecule type" value="Genomic_DNA"/>
</dbReference>
<comment type="caution">
    <text evidence="2">The sequence shown here is derived from an EMBL/GenBank/DDBJ whole genome shotgun (WGS) entry which is preliminary data.</text>
</comment>
<keyword evidence="3" id="KW-1185">Reference proteome</keyword>
<dbReference type="AlphaFoldDB" id="A0A392SBK5"/>
<organism evidence="2 3">
    <name type="scientific">Trifolium medium</name>
    <dbReference type="NCBI Taxonomy" id="97028"/>
    <lineage>
        <taxon>Eukaryota</taxon>
        <taxon>Viridiplantae</taxon>
        <taxon>Streptophyta</taxon>
        <taxon>Embryophyta</taxon>
        <taxon>Tracheophyta</taxon>
        <taxon>Spermatophyta</taxon>
        <taxon>Magnoliopsida</taxon>
        <taxon>eudicotyledons</taxon>
        <taxon>Gunneridae</taxon>
        <taxon>Pentapetalae</taxon>
        <taxon>rosids</taxon>
        <taxon>fabids</taxon>
        <taxon>Fabales</taxon>
        <taxon>Fabaceae</taxon>
        <taxon>Papilionoideae</taxon>
        <taxon>50 kb inversion clade</taxon>
        <taxon>NPAAA clade</taxon>
        <taxon>Hologalegina</taxon>
        <taxon>IRL clade</taxon>
        <taxon>Trifolieae</taxon>
        <taxon>Trifolium</taxon>
    </lineage>
</organism>
<feature type="region of interest" description="Disordered" evidence="1">
    <location>
        <begin position="30"/>
        <end position="62"/>
    </location>
</feature>
<reference evidence="2 3" key="1">
    <citation type="journal article" date="2018" name="Front. Plant Sci.">
        <title>Red Clover (Trifolium pratense) and Zigzag Clover (T. medium) - A Picture of Genomic Similarities and Differences.</title>
        <authorList>
            <person name="Dluhosova J."/>
            <person name="Istvanek J."/>
            <person name="Nedelnik J."/>
            <person name="Repkova J."/>
        </authorList>
    </citation>
    <scope>NUCLEOTIDE SEQUENCE [LARGE SCALE GENOMIC DNA]</scope>
    <source>
        <strain evidence="3">cv. 10/8</strain>
        <tissue evidence="2">Leaf</tissue>
    </source>
</reference>
<dbReference type="Proteomes" id="UP000265520">
    <property type="component" value="Unassembled WGS sequence"/>
</dbReference>
<feature type="non-terminal residue" evidence="2">
    <location>
        <position position="62"/>
    </location>
</feature>
<protein>
    <submittedName>
        <fullName evidence="2">Uncharacterized protein</fullName>
    </submittedName>
</protein>
<evidence type="ECO:0000313" key="3">
    <source>
        <dbReference type="Proteomes" id="UP000265520"/>
    </source>
</evidence>
<evidence type="ECO:0000313" key="2">
    <source>
        <dbReference type="EMBL" id="MCI45797.1"/>
    </source>
</evidence>
<evidence type="ECO:0000256" key="1">
    <source>
        <dbReference type="SAM" id="MobiDB-lite"/>
    </source>
</evidence>
<name>A0A392SBK5_9FABA</name>
<accession>A0A392SBK5</accession>
<proteinExistence type="predicted"/>
<feature type="compositionally biased region" description="Acidic residues" evidence="1">
    <location>
        <begin position="45"/>
        <end position="62"/>
    </location>
</feature>